<evidence type="ECO:0000259" key="8">
    <source>
        <dbReference type="PROSITE" id="PS51192"/>
    </source>
</evidence>
<keyword evidence="4" id="KW-0547">Nucleotide-binding</keyword>
<dbReference type="SUPFAM" id="SSF52540">
    <property type="entry name" value="P-loop containing nucleoside triphosphate hydrolases"/>
    <property type="match status" value="1"/>
</dbReference>
<dbReference type="GO" id="GO:0046872">
    <property type="term" value="F:metal ion binding"/>
    <property type="evidence" value="ECO:0007669"/>
    <property type="project" value="UniProtKB-KW"/>
</dbReference>
<evidence type="ECO:0000313" key="11">
    <source>
        <dbReference type="EMBL" id="PVV02434.1"/>
    </source>
</evidence>
<comment type="similarity">
    <text evidence="7">Belongs to the helicase family. Dicer subfamily.</text>
</comment>
<dbReference type="EMBL" id="MBFS01000465">
    <property type="protein sequence ID" value="PVV02434.1"/>
    <property type="molecule type" value="Genomic_DNA"/>
</dbReference>
<dbReference type="Pfam" id="PF00271">
    <property type="entry name" value="Helicase_C"/>
    <property type="match status" value="1"/>
</dbReference>
<dbReference type="STRING" id="133381.A0A2T9ZCV7"/>
<keyword evidence="4" id="KW-0067">ATP-binding</keyword>
<dbReference type="SMART" id="SM00487">
    <property type="entry name" value="DEXDc"/>
    <property type="match status" value="1"/>
</dbReference>
<organism evidence="11 12">
    <name type="scientific">Smittium megazygosporum</name>
    <dbReference type="NCBI Taxonomy" id="133381"/>
    <lineage>
        <taxon>Eukaryota</taxon>
        <taxon>Fungi</taxon>
        <taxon>Fungi incertae sedis</taxon>
        <taxon>Zoopagomycota</taxon>
        <taxon>Kickxellomycotina</taxon>
        <taxon>Harpellomycetes</taxon>
        <taxon>Harpellales</taxon>
        <taxon>Legeriomycetaceae</taxon>
        <taxon>Smittium</taxon>
    </lineage>
</organism>
<evidence type="ECO:0000256" key="6">
    <source>
        <dbReference type="ARBA" id="ARBA00023211"/>
    </source>
</evidence>
<proteinExistence type="inferred from homology"/>
<reference evidence="11 12" key="1">
    <citation type="journal article" date="2018" name="MBio">
        <title>Comparative Genomics Reveals the Core Gene Toolbox for the Fungus-Insect Symbiosis.</title>
        <authorList>
            <person name="Wang Y."/>
            <person name="Stata M."/>
            <person name="Wang W."/>
            <person name="Stajich J.E."/>
            <person name="White M.M."/>
            <person name="Moncalvo J.M."/>
        </authorList>
    </citation>
    <scope>NUCLEOTIDE SEQUENCE [LARGE SCALE GENOMIC DNA]</scope>
    <source>
        <strain evidence="11 12">SC-DP-2</strain>
    </source>
</reference>
<dbReference type="PANTHER" id="PTHR14074">
    <property type="entry name" value="HELICASE WITH DEATH DOMAIN-RELATED"/>
    <property type="match status" value="1"/>
</dbReference>
<dbReference type="GO" id="GO:0016891">
    <property type="term" value="F:RNA endonuclease activity producing 5'-phosphomonoesters, hydrolytic mechanism"/>
    <property type="evidence" value="ECO:0007669"/>
    <property type="project" value="InterPro"/>
</dbReference>
<dbReference type="Proteomes" id="UP000245609">
    <property type="component" value="Unassembled WGS sequence"/>
</dbReference>
<keyword evidence="7" id="KW-0694">RNA-binding</keyword>
<evidence type="ECO:0000256" key="1">
    <source>
        <dbReference type="ARBA" id="ARBA00001936"/>
    </source>
</evidence>
<dbReference type="GO" id="GO:0005737">
    <property type="term" value="C:cytoplasm"/>
    <property type="evidence" value="ECO:0007669"/>
    <property type="project" value="TreeGrafter"/>
</dbReference>
<protein>
    <recommendedName>
        <fullName evidence="13">Dicer-like protein 1</fullName>
    </recommendedName>
</protein>
<evidence type="ECO:0000256" key="2">
    <source>
        <dbReference type="ARBA" id="ARBA00022723"/>
    </source>
</evidence>
<dbReference type="Gene3D" id="3.30.160.380">
    <property type="entry name" value="Dicer dimerisation domain"/>
    <property type="match status" value="1"/>
</dbReference>
<keyword evidence="5" id="KW-0460">Magnesium</keyword>
<dbReference type="PANTHER" id="PTHR14074:SF16">
    <property type="entry name" value="ANTIVIRAL INNATE IMMUNE RESPONSE RECEPTOR RIG-I"/>
    <property type="match status" value="1"/>
</dbReference>
<evidence type="ECO:0000259" key="10">
    <source>
        <dbReference type="PROSITE" id="PS51327"/>
    </source>
</evidence>
<dbReference type="GO" id="GO:0004386">
    <property type="term" value="F:helicase activity"/>
    <property type="evidence" value="ECO:0007669"/>
    <property type="project" value="UniProtKB-KW"/>
</dbReference>
<comment type="cofactor">
    <cofactor evidence="1">
        <name>Mn(2+)</name>
        <dbReference type="ChEBI" id="CHEBI:29035"/>
    </cofactor>
</comment>
<keyword evidence="6" id="KW-0464">Manganese</keyword>
<dbReference type="Gene3D" id="3.40.50.300">
    <property type="entry name" value="P-loop containing nucleotide triphosphate hydrolases"/>
    <property type="match status" value="2"/>
</dbReference>
<evidence type="ECO:0000256" key="4">
    <source>
        <dbReference type="ARBA" id="ARBA00022806"/>
    </source>
</evidence>
<sequence length="862" mass="97160">MVSAVLEPEALDTSENAHSIEATSSELHLLNQMIHDFGHSAKESDEQEQDLSFLSTKLIPRSYQKSLFLKAIEQNSIITLNTGAGKTLIAAMVIEFYGLKYIYLNKTRKEKGLPVLNKISIFLCNNSLLVEQQGEFLKASTRRLVTIHKSGGKHTRYSKDVWAHIFCLSEVHVMTHQLFLNCLRSAYISLDKVKLIVFDECHHSRKDSPYNRIMREFYDFLDPGDMPRMIGLTASPSNASEEEHLSVHKLERNLDSNLHIVDSNPELDNLQNTVKYDFIEYDLYLNKNDSLSTETLIDLLSGHAYLSKVSSTIKDAFVEYGAFGSSVVMASVHLVLKKILANKKQIEMIKMIAPSLVFQETKETSPFAQLPLDAFNKIFSLTEGIYNSLVESKYPDKPSKVDPVSEDLDPFALFSVNSNDNSFHPLIYSGSIAISPKPWKDVKAILHPKVNSFLNYLYKIKSGFSLDDGKLFKAIFFVRKRSTAYILSFILSSIVEFSFIKSEPCVSGRPFNSCYTSDMLKGFMNTINKNQNKKNTITLERFKKNEINVLIATQVAEEGLDVSECNLVIRFDPAITLTSFIQARGRARSQTPIFAAMVTKSPYKGYINDDNIFEVNGNSGILIKAEYKKENHCGYDHYEDLIRSELLLKNIHKHPELAAQEVEATKDANQAYGKLTDELINCPNDLEIFPKFISGMAIDASIELSKEKKDIIQHIATQISKAAAVGAISKMYFKVTETGALLTTQSSPSVLNEIIQRLRSPTLNSNVTSNYYEENTSKGYFYRVNLPKNSIISSITGPVAQVKKVAKRSVSFYACIVLYYYGFLNNNLESNLKEAYTLYYMSQNINPLCDKDTATDVGTLKS</sequence>
<dbReference type="InterPro" id="IPR051363">
    <property type="entry name" value="RLR_Helicase"/>
</dbReference>
<dbReference type="InterPro" id="IPR014001">
    <property type="entry name" value="Helicase_ATP-bd"/>
</dbReference>
<dbReference type="InterPro" id="IPR006935">
    <property type="entry name" value="Helicase/UvrB_N"/>
</dbReference>
<dbReference type="InterPro" id="IPR027417">
    <property type="entry name" value="P-loop_NTPase"/>
</dbReference>
<dbReference type="SMART" id="SM00490">
    <property type="entry name" value="HELICc"/>
    <property type="match status" value="1"/>
</dbReference>
<dbReference type="PROSITE" id="PS51192">
    <property type="entry name" value="HELICASE_ATP_BIND_1"/>
    <property type="match status" value="1"/>
</dbReference>
<keyword evidence="3" id="KW-0378">Hydrolase</keyword>
<evidence type="ECO:0000256" key="5">
    <source>
        <dbReference type="ARBA" id="ARBA00022842"/>
    </source>
</evidence>
<name>A0A2T9ZCV7_9FUNG</name>
<dbReference type="Pfam" id="PF03368">
    <property type="entry name" value="Dicer_dimer"/>
    <property type="match status" value="1"/>
</dbReference>
<accession>A0A2T9ZCV7</accession>
<feature type="domain" description="Helicase C-terminal" evidence="9">
    <location>
        <begin position="452"/>
        <end position="673"/>
    </location>
</feature>
<dbReference type="GO" id="GO:0005524">
    <property type="term" value="F:ATP binding"/>
    <property type="evidence" value="ECO:0007669"/>
    <property type="project" value="InterPro"/>
</dbReference>
<evidence type="ECO:0000256" key="7">
    <source>
        <dbReference type="PROSITE-ProRule" id="PRU00657"/>
    </source>
</evidence>
<feature type="domain" description="Helicase ATP-binding" evidence="8">
    <location>
        <begin position="67"/>
        <end position="254"/>
    </location>
</feature>
<keyword evidence="4" id="KW-0347">Helicase</keyword>
<dbReference type="AlphaFoldDB" id="A0A2T9ZCV7"/>
<evidence type="ECO:0008006" key="13">
    <source>
        <dbReference type="Google" id="ProtNLM"/>
    </source>
</evidence>
<evidence type="ECO:0000259" key="9">
    <source>
        <dbReference type="PROSITE" id="PS51194"/>
    </source>
</evidence>
<evidence type="ECO:0000313" key="12">
    <source>
        <dbReference type="Proteomes" id="UP000245609"/>
    </source>
</evidence>
<gene>
    <name evidence="11" type="ORF">BB560_003111</name>
</gene>
<dbReference type="InterPro" id="IPR005034">
    <property type="entry name" value="Dicer_dimerisation"/>
</dbReference>
<dbReference type="OrthoDB" id="416741at2759"/>
<dbReference type="GO" id="GO:0003677">
    <property type="term" value="F:DNA binding"/>
    <property type="evidence" value="ECO:0007669"/>
    <property type="project" value="InterPro"/>
</dbReference>
<dbReference type="PROSITE" id="PS51327">
    <property type="entry name" value="DICER_DSRBF"/>
    <property type="match status" value="1"/>
</dbReference>
<feature type="domain" description="Dicer dsRNA-binding fold" evidence="10">
    <location>
        <begin position="747"/>
        <end position="838"/>
    </location>
</feature>
<dbReference type="InterPro" id="IPR038248">
    <property type="entry name" value="Dicer_dimer_sf"/>
</dbReference>
<dbReference type="GO" id="GO:0003723">
    <property type="term" value="F:RNA binding"/>
    <property type="evidence" value="ECO:0007669"/>
    <property type="project" value="UniProtKB-UniRule"/>
</dbReference>
<keyword evidence="12" id="KW-1185">Reference proteome</keyword>
<dbReference type="InterPro" id="IPR001650">
    <property type="entry name" value="Helicase_C-like"/>
</dbReference>
<dbReference type="PROSITE" id="PS51194">
    <property type="entry name" value="HELICASE_CTER"/>
    <property type="match status" value="1"/>
</dbReference>
<keyword evidence="2" id="KW-0479">Metal-binding</keyword>
<dbReference type="Pfam" id="PF04851">
    <property type="entry name" value="ResIII"/>
    <property type="match status" value="1"/>
</dbReference>
<evidence type="ECO:0000256" key="3">
    <source>
        <dbReference type="ARBA" id="ARBA00022801"/>
    </source>
</evidence>
<comment type="caution">
    <text evidence="11">The sequence shown here is derived from an EMBL/GenBank/DDBJ whole genome shotgun (WGS) entry which is preliminary data.</text>
</comment>